<keyword evidence="2" id="KW-1133">Transmembrane helix</keyword>
<dbReference type="EMBL" id="GGFL01000026">
    <property type="protein sequence ID" value="MBW64204.1"/>
    <property type="molecule type" value="Transcribed_RNA"/>
</dbReference>
<feature type="compositionally biased region" description="Low complexity" evidence="1">
    <location>
        <begin position="339"/>
        <end position="353"/>
    </location>
</feature>
<feature type="transmembrane region" description="Helical" evidence="2">
    <location>
        <begin position="1616"/>
        <end position="1640"/>
    </location>
</feature>
<feature type="compositionally biased region" description="Polar residues" evidence="1">
    <location>
        <begin position="804"/>
        <end position="837"/>
    </location>
</feature>
<dbReference type="InterPro" id="IPR000082">
    <property type="entry name" value="SEA_dom"/>
</dbReference>
<dbReference type="VEuPathDB" id="VectorBase:ADAC007758"/>
<organism evidence="5">
    <name type="scientific">Anopheles darlingi</name>
    <name type="common">Mosquito</name>
    <dbReference type="NCBI Taxonomy" id="43151"/>
    <lineage>
        <taxon>Eukaryota</taxon>
        <taxon>Metazoa</taxon>
        <taxon>Ecdysozoa</taxon>
        <taxon>Arthropoda</taxon>
        <taxon>Hexapoda</taxon>
        <taxon>Insecta</taxon>
        <taxon>Pterygota</taxon>
        <taxon>Neoptera</taxon>
        <taxon>Endopterygota</taxon>
        <taxon>Diptera</taxon>
        <taxon>Nematocera</taxon>
        <taxon>Culicoidea</taxon>
        <taxon>Culicidae</taxon>
        <taxon>Anophelinae</taxon>
        <taxon>Anopheles</taxon>
    </lineage>
</organism>
<evidence type="ECO:0000256" key="1">
    <source>
        <dbReference type="SAM" id="MobiDB-lite"/>
    </source>
</evidence>
<feature type="compositionally biased region" description="Polar residues" evidence="1">
    <location>
        <begin position="869"/>
        <end position="879"/>
    </location>
</feature>
<keyword evidence="2" id="KW-0812">Transmembrane</keyword>
<sequence length="1793" mass="193874">MLALIVALYLGAVLPPATVAQQNNNYYFAQSQNRFVPSFENSRNGFFPSALQRQQPPSDSYQEQTLFVNSNNVDRGAGPNDGPTGSRGITPSYYQFTYTSPRSGDIFEISPRPFSVTPSANSGFQYVRSPPRSEFFSNGLTASRNFPGTAAATGPRQQLAASSPRKSPFGVSGGFGELITTETPPCDFPSLSSSEACDMVRHRTAIGWMGVPTSFADEADDFADTLSFAELPSPSEHYAHVPGSPCCERMLRTRSREVTILVPARFSRPPPPAATSAPAPEASVRDRQLSYISSRARPFASEDQQQQQQQQQPPTRSSSSYLTAAQQRGERQPQTRSPVVNGGSRNSYSSSRSKPTDSTQLAGIGGRQPSATNAAPSTGNNNNNANNGGSRFGGAASSSRTTLRPPNRYRSTSTTPTTTTTTTAEAATERATLDTVAVRNRFSGSQQHHHWHGQINDPYKGFTFLALPVSDLEHRHRTLSDKHSKRNELLPQAVAAADNAAIAPRGSFINSAKSKLTTTTSATTTSTTTTTTVRAPSLSRFIHQPAKPIIPTINITHNGSAKSAEVIYDYDDYEESKESGSLEGDKRQEIGSDYQRQQPAAIVAKNNSIVLTAPDETVRPVTVTGSESVPASGPTSGDSSKPALEDPDGRLNNISENEYYDSVREAETAPGDSIGVEDHTMILTENFYLPGSGETFEEDDEELDSLQREINGTAEQQNYDEEYVYEDEEAGATATTTVRPTAKTVPVPPAPAATEELQFSDEDVKDDEAVVASAPALPEPTVQATRESPAEATSTAAPTVPGVESTTATIAENPSSTTERGAISSSETEGATNATTESWVVVHTSRSVSGARFLPFPQVEQDEKKQPEQSDSNRGSNESGDAGEVTTASMSEEADRVTTVAPQEPVIGVTGDALDSVTTEKTPIAGGAHSTESIIDKLDRVQSELSSGLFAGKFAVLKETVTEAVDPKAASSSTVLPAVVIRKFQPNARATTTKKPRPGLTAVTTAKSLTTTTPVEGLVKKIRFETVEDIASLLPADYKLKNAKLKKSETSEAVATTRETLPEETAKPEFNNRFRSANISRSYKSNVPIQELSSLLPKDYKLNRTEEDIKNTNNLKELISKVKVNEKPNPAVELLKKAQKVDISAFLPPGYKAPTAETKPESTTAATTTTSAAKGPVSIEDDVSKFLPPGYKSFKTTKKPTTPAPLATVKDDISKFLPPGYKPTKETAVDSTSERPKIVGGELSKLLPPGYKPPAEEPVNLTPEAIDPSSLLKKIQFKDVSALLPPGFNGSKTEDASSTAGTASSTAGSSNGFKVVFPSRPGVKKPGLPATSARSTTPKPLHPEGPGVPEIHIRKGPPTRATTEFTGWPTPSTTPISIEKLLEQQKQQELLEKLLAASATSSSTSTSTTTTTTTTTTTPRPTEPGLCHSECDLAGTIRIVDGVNWVPELLDHNTAEWKKLAREVETELNEVYSSAKNLSKWYKKVRIDSFNKGSVLVDYFVELTDLSRDVSTLEIRKLFHEALVPVSEPTTTPTTPSAADNEDDYDGGERDDDGGEKVPAEKAQRENLQAPVPRVKEVFQLGKFKVDPVYTDFTVIPKPIVAAGPAVEDDLFLPQWAIAGIVIGLASLLFVILFGVTVLINRQKAAKKKAPTPLTADMLNELNKNHMGGIENFGSEDLYNMEDAWDDRMHDVKPKRFSNSMHGSSGSNIYDSWRSQRHPENYFYDDYGLKGSHYPPNGHHRLHDPAAFMMHEPPPPPVMAMYPPYHHAPPPPPGSHHFSNSSRRYYRDYDPDF</sequence>
<feature type="region of interest" description="Disordered" evidence="1">
    <location>
        <begin position="852"/>
        <end position="911"/>
    </location>
</feature>
<dbReference type="VEuPathDB" id="VectorBase:ADAR2_007292"/>
<feature type="compositionally biased region" description="Polar residues" evidence="1">
    <location>
        <begin position="155"/>
        <end position="165"/>
    </location>
</feature>
<evidence type="ECO:0000256" key="2">
    <source>
        <dbReference type="SAM" id="Phobius"/>
    </source>
</evidence>
<feature type="region of interest" description="Disordered" evidence="1">
    <location>
        <begin position="262"/>
        <end position="431"/>
    </location>
</feature>
<feature type="chain" id="PRO_5014688829" evidence="3">
    <location>
        <begin position="21"/>
        <end position="1793"/>
    </location>
</feature>
<feature type="region of interest" description="Disordered" evidence="1">
    <location>
        <begin position="1526"/>
        <end position="1567"/>
    </location>
</feature>
<keyword evidence="3" id="KW-0732">Signal</keyword>
<reference evidence="5" key="1">
    <citation type="submission" date="2018-01" db="EMBL/GenBank/DDBJ databases">
        <title>An insight into the sialome of Amazonian anophelines.</title>
        <authorList>
            <person name="Ribeiro J.M."/>
            <person name="Scarpassa V."/>
            <person name="Calvo E."/>
        </authorList>
    </citation>
    <scope>NUCLEOTIDE SEQUENCE</scope>
</reference>
<feature type="region of interest" description="Disordered" evidence="1">
    <location>
        <begin position="1288"/>
        <end position="1371"/>
    </location>
</feature>
<dbReference type="PROSITE" id="PS50024">
    <property type="entry name" value="SEA"/>
    <property type="match status" value="1"/>
</dbReference>
<feature type="compositionally biased region" description="Acidic residues" evidence="1">
    <location>
        <begin position="1540"/>
        <end position="1554"/>
    </location>
</feature>
<feature type="region of interest" description="Disordered" evidence="1">
    <location>
        <begin position="623"/>
        <end position="654"/>
    </location>
</feature>
<feature type="signal peptide" evidence="3">
    <location>
        <begin position="1"/>
        <end position="20"/>
    </location>
</feature>
<keyword evidence="2" id="KW-0472">Membrane</keyword>
<feature type="region of interest" description="Disordered" evidence="1">
    <location>
        <begin position="1151"/>
        <end position="1173"/>
    </location>
</feature>
<feature type="compositionally biased region" description="Basic and acidic residues" evidence="1">
    <location>
        <begin position="1555"/>
        <end position="1565"/>
    </location>
</feature>
<feature type="compositionally biased region" description="Low complexity" evidence="1">
    <location>
        <begin position="370"/>
        <end position="399"/>
    </location>
</feature>
<evidence type="ECO:0000259" key="4">
    <source>
        <dbReference type="PROSITE" id="PS50024"/>
    </source>
</evidence>
<dbReference type="PANTHER" id="PTHR16021:SF23">
    <property type="entry name" value="FI18411P1-RELATED"/>
    <property type="match status" value="1"/>
</dbReference>
<feature type="region of interest" description="Disordered" evidence="1">
    <location>
        <begin position="1396"/>
        <end position="1425"/>
    </location>
</feature>
<evidence type="ECO:0000313" key="5">
    <source>
        <dbReference type="EMBL" id="MBW64204.1"/>
    </source>
</evidence>
<feature type="compositionally biased region" description="Low complexity" evidence="1">
    <location>
        <begin position="784"/>
        <end position="799"/>
    </location>
</feature>
<feature type="compositionally biased region" description="Low complexity" evidence="1">
    <location>
        <begin position="1296"/>
        <end position="1310"/>
    </location>
</feature>
<feature type="compositionally biased region" description="Low complexity" evidence="1">
    <location>
        <begin position="410"/>
        <end position="426"/>
    </location>
</feature>
<feature type="domain" description="SEA" evidence="4">
    <location>
        <begin position="1429"/>
        <end position="1545"/>
    </location>
</feature>
<feature type="compositionally biased region" description="Polar residues" evidence="1">
    <location>
        <begin position="313"/>
        <end position="327"/>
    </location>
</feature>
<feature type="region of interest" description="Disordered" evidence="1">
    <location>
        <begin position="773"/>
        <end position="837"/>
    </location>
</feature>
<feature type="region of interest" description="Disordered" evidence="1">
    <location>
        <begin position="146"/>
        <end position="168"/>
    </location>
</feature>
<name>A0A2M4CFW2_ANODA</name>
<evidence type="ECO:0000256" key="3">
    <source>
        <dbReference type="SAM" id="SignalP"/>
    </source>
</evidence>
<accession>A0A2M4CFW2</accession>
<proteinExistence type="predicted"/>
<dbReference type="PANTHER" id="PTHR16021">
    <property type="entry name" value="MANSC DOMAIN CONTAINING PROTEIN 1"/>
    <property type="match status" value="1"/>
</dbReference>
<feature type="compositionally biased region" description="Low complexity" evidence="1">
    <location>
        <begin position="1153"/>
        <end position="1173"/>
    </location>
</feature>
<feature type="compositionally biased region" description="Polar residues" evidence="1">
    <location>
        <begin position="623"/>
        <end position="639"/>
    </location>
</feature>
<feature type="compositionally biased region" description="Polar residues" evidence="1">
    <location>
        <begin position="1360"/>
        <end position="1371"/>
    </location>
</feature>
<feature type="compositionally biased region" description="Low complexity" evidence="1">
    <location>
        <begin position="1396"/>
        <end position="1418"/>
    </location>
</feature>
<protein>
    <submittedName>
        <fullName evidence="5">Putative mucin-17</fullName>
    </submittedName>
</protein>
<dbReference type="Pfam" id="PF01390">
    <property type="entry name" value="SEA"/>
    <property type="match status" value="1"/>
</dbReference>
<dbReference type="InterPro" id="IPR052660">
    <property type="entry name" value="Erythrocyte_Invasion_ImmMod"/>
</dbReference>
<dbReference type="InterPro" id="IPR036364">
    <property type="entry name" value="SEA_dom_sf"/>
</dbReference>
<dbReference type="SUPFAM" id="SSF82671">
    <property type="entry name" value="SEA domain"/>
    <property type="match status" value="1"/>
</dbReference>